<keyword evidence="3" id="KW-0732">Signal</keyword>
<dbReference type="Proteomes" id="UP000294555">
    <property type="component" value="Unassembled WGS sequence"/>
</dbReference>
<dbReference type="EMBL" id="SJOI01000001">
    <property type="protein sequence ID" value="TCL05396.1"/>
    <property type="molecule type" value="Genomic_DNA"/>
</dbReference>
<gene>
    <name evidence="6" type="ORF">EZJ58_3577</name>
</gene>
<evidence type="ECO:0000256" key="4">
    <source>
        <dbReference type="ARBA" id="ARBA00023136"/>
    </source>
</evidence>
<accession>A0A4R1NKS9</accession>
<reference evidence="6 7" key="1">
    <citation type="submission" date="2019-02" db="EMBL/GenBank/DDBJ databases">
        <title>Investigation of anaerobic lignin degradation for improved lignocellulosic biofuels.</title>
        <authorList>
            <person name="Deangelis K."/>
        </authorList>
    </citation>
    <scope>NUCLEOTIDE SEQUENCE [LARGE SCALE GENOMIC DNA]</scope>
    <source>
        <strain evidence="6 7">159R</strain>
    </source>
</reference>
<keyword evidence="4" id="KW-0472">Membrane</keyword>
<evidence type="ECO:0000256" key="1">
    <source>
        <dbReference type="ARBA" id="ARBA00004442"/>
    </source>
</evidence>
<protein>
    <submittedName>
        <fullName evidence="6">Outer membrane scaffolding protein for murein synthesis (MipA/OmpV family)</fullName>
    </submittedName>
</protein>
<dbReference type="InterPro" id="IPR010583">
    <property type="entry name" value="MipA"/>
</dbReference>
<comment type="similarity">
    <text evidence="2">Belongs to the MipA/OmpV family.</text>
</comment>
<keyword evidence="5" id="KW-0998">Cell outer membrane</keyword>
<comment type="caution">
    <text evidence="6">The sequence shown here is derived from an EMBL/GenBank/DDBJ whole genome shotgun (WGS) entry which is preliminary data.</text>
</comment>
<dbReference type="AlphaFoldDB" id="A0A4R1NKS9"/>
<sequence length="246" mass="27514">MKTPKQIVVFLVLLAPVYGWAADIALGIGGFLTTSPYKVDRDDHSVWPVINYDDDTWYIQGDDAGRYLMNDDANELKLKAFFLDQEYKSSRGSTTAMRRLNDRRSTVMSGISYQRTTPIGAVHVQLAGDILNNSQGVLANISYLNQVRLGMLTVIPEFGVDGANGQQTRYYYGVSSMEARRSGLSEYRPSANITPYVSLTADYKLSERWDTYASARGNFLPSTVRDSPMVDGDEIYAFSLGINYNF</sequence>
<evidence type="ECO:0000313" key="6">
    <source>
        <dbReference type="EMBL" id="TCL05396.1"/>
    </source>
</evidence>
<dbReference type="PANTHER" id="PTHR38776:SF1">
    <property type="entry name" value="MLTA-INTERACTING PROTEIN-RELATED"/>
    <property type="match status" value="1"/>
</dbReference>
<dbReference type="PANTHER" id="PTHR38776">
    <property type="entry name" value="MLTA-INTERACTING PROTEIN-RELATED"/>
    <property type="match status" value="1"/>
</dbReference>
<dbReference type="Pfam" id="PF06629">
    <property type="entry name" value="MipA"/>
    <property type="match status" value="1"/>
</dbReference>
<dbReference type="GO" id="GO:0009279">
    <property type="term" value="C:cell outer membrane"/>
    <property type="evidence" value="ECO:0007669"/>
    <property type="project" value="UniProtKB-SubCell"/>
</dbReference>
<evidence type="ECO:0000256" key="3">
    <source>
        <dbReference type="ARBA" id="ARBA00022729"/>
    </source>
</evidence>
<proteinExistence type="inferred from homology"/>
<evidence type="ECO:0000313" key="7">
    <source>
        <dbReference type="Proteomes" id="UP000294555"/>
    </source>
</evidence>
<keyword evidence="7" id="KW-1185">Reference proteome</keyword>
<name>A0A4R1NKS9_9GAMM</name>
<dbReference type="RefSeq" id="WP_132924103.1">
    <property type="nucleotide sequence ID" value="NZ_SJOI01000001.1"/>
</dbReference>
<dbReference type="GO" id="GO:0009252">
    <property type="term" value="P:peptidoglycan biosynthetic process"/>
    <property type="evidence" value="ECO:0007669"/>
    <property type="project" value="TreeGrafter"/>
</dbReference>
<organism evidence="6 7">
    <name type="scientific">Sodalis ligni</name>
    <dbReference type="NCBI Taxonomy" id="2697027"/>
    <lineage>
        <taxon>Bacteria</taxon>
        <taxon>Pseudomonadati</taxon>
        <taxon>Pseudomonadota</taxon>
        <taxon>Gammaproteobacteria</taxon>
        <taxon>Enterobacterales</taxon>
        <taxon>Bruguierivoracaceae</taxon>
        <taxon>Sodalis</taxon>
    </lineage>
</organism>
<dbReference type="OrthoDB" id="8562138at2"/>
<evidence type="ECO:0000256" key="5">
    <source>
        <dbReference type="ARBA" id="ARBA00023237"/>
    </source>
</evidence>
<evidence type="ECO:0000256" key="2">
    <source>
        <dbReference type="ARBA" id="ARBA00005722"/>
    </source>
</evidence>
<comment type="subcellular location">
    <subcellularLocation>
        <location evidence="1">Cell outer membrane</location>
    </subcellularLocation>
</comment>